<feature type="binding site" evidence="5">
    <location>
        <position position="44"/>
    </location>
    <ligand>
        <name>ATP</name>
        <dbReference type="ChEBI" id="CHEBI:30616"/>
    </ligand>
</feature>
<feature type="region of interest" description="Disordered" evidence="6">
    <location>
        <begin position="386"/>
        <end position="419"/>
    </location>
</feature>
<evidence type="ECO:0000259" key="8">
    <source>
        <dbReference type="PROSITE" id="PS50011"/>
    </source>
</evidence>
<dbReference type="Gene3D" id="3.30.200.20">
    <property type="entry name" value="Phosphorylase Kinase, domain 1"/>
    <property type="match status" value="1"/>
</dbReference>
<dbReference type="PANTHER" id="PTHR43289:SF34">
    <property type="entry name" value="SERINE_THREONINE-PROTEIN KINASE YBDM-RELATED"/>
    <property type="match status" value="1"/>
</dbReference>
<dbReference type="InterPro" id="IPR011009">
    <property type="entry name" value="Kinase-like_dom_sf"/>
</dbReference>
<dbReference type="Pfam" id="PF20341">
    <property type="entry name" value="DUF6636"/>
    <property type="match status" value="1"/>
</dbReference>
<feature type="compositionally biased region" description="Low complexity" evidence="6">
    <location>
        <begin position="386"/>
        <end position="401"/>
    </location>
</feature>
<dbReference type="PROSITE" id="PS50011">
    <property type="entry name" value="PROTEIN_KINASE_DOM"/>
    <property type="match status" value="1"/>
</dbReference>
<keyword evidence="7" id="KW-0472">Membrane</keyword>
<evidence type="ECO:0000256" key="1">
    <source>
        <dbReference type="ARBA" id="ARBA00022679"/>
    </source>
</evidence>
<keyword evidence="2 5" id="KW-0547">Nucleotide-binding</keyword>
<evidence type="ECO:0000256" key="6">
    <source>
        <dbReference type="SAM" id="MobiDB-lite"/>
    </source>
</evidence>
<feature type="transmembrane region" description="Helical" evidence="7">
    <location>
        <begin position="360"/>
        <end position="384"/>
    </location>
</feature>
<keyword evidence="7" id="KW-1133">Transmembrane helix</keyword>
<gene>
    <name evidence="9" type="ORF">EV378_0514</name>
</gene>
<evidence type="ECO:0000256" key="4">
    <source>
        <dbReference type="ARBA" id="ARBA00022840"/>
    </source>
</evidence>
<dbReference type="PANTHER" id="PTHR43289">
    <property type="entry name" value="MITOGEN-ACTIVATED PROTEIN KINASE KINASE KINASE 20-RELATED"/>
    <property type="match status" value="1"/>
</dbReference>
<evidence type="ECO:0000256" key="7">
    <source>
        <dbReference type="SAM" id="Phobius"/>
    </source>
</evidence>
<dbReference type="GO" id="GO:0005524">
    <property type="term" value="F:ATP binding"/>
    <property type="evidence" value="ECO:0007669"/>
    <property type="project" value="UniProtKB-UniRule"/>
</dbReference>
<proteinExistence type="predicted"/>
<name>A0A4R1HQ69_PSEEN</name>
<dbReference type="OrthoDB" id="9762169at2"/>
<dbReference type="AlphaFoldDB" id="A0A4R1HQ69"/>
<keyword evidence="3 9" id="KW-0418">Kinase</keyword>
<dbReference type="EMBL" id="SMFZ01000001">
    <property type="protein sequence ID" value="TCK24724.1"/>
    <property type="molecule type" value="Genomic_DNA"/>
</dbReference>
<keyword evidence="4 5" id="KW-0067">ATP-binding</keyword>
<dbReference type="InterPro" id="IPR046576">
    <property type="entry name" value="DUF6636"/>
</dbReference>
<reference evidence="9 10" key="1">
    <citation type="submission" date="2019-03" db="EMBL/GenBank/DDBJ databases">
        <title>Sequencing the genomes of 1000 actinobacteria strains.</title>
        <authorList>
            <person name="Klenk H.-P."/>
        </authorList>
    </citation>
    <scope>NUCLEOTIDE SEQUENCE [LARGE SCALE GENOMIC DNA]</scope>
    <source>
        <strain evidence="9 10">DSM 44969</strain>
    </source>
</reference>
<keyword evidence="9" id="KW-0723">Serine/threonine-protein kinase</keyword>
<dbReference type="RefSeq" id="WP_132421142.1">
    <property type="nucleotide sequence ID" value="NZ_SMFZ01000001.1"/>
</dbReference>
<dbReference type="InterPro" id="IPR000719">
    <property type="entry name" value="Prot_kinase_dom"/>
</dbReference>
<organism evidence="9 10">
    <name type="scientific">Pseudonocardia endophytica</name>
    <dbReference type="NCBI Taxonomy" id="401976"/>
    <lineage>
        <taxon>Bacteria</taxon>
        <taxon>Bacillati</taxon>
        <taxon>Actinomycetota</taxon>
        <taxon>Actinomycetes</taxon>
        <taxon>Pseudonocardiales</taxon>
        <taxon>Pseudonocardiaceae</taxon>
        <taxon>Pseudonocardia</taxon>
    </lineage>
</organism>
<dbReference type="Proteomes" id="UP000295560">
    <property type="component" value="Unassembled WGS sequence"/>
</dbReference>
<evidence type="ECO:0000256" key="5">
    <source>
        <dbReference type="PROSITE-ProRule" id="PRU10141"/>
    </source>
</evidence>
<feature type="compositionally biased region" description="Pro residues" evidence="6">
    <location>
        <begin position="335"/>
        <end position="349"/>
    </location>
</feature>
<protein>
    <submittedName>
        <fullName evidence="9">Serine/threonine protein kinase</fullName>
    </submittedName>
</protein>
<sequence length="551" mass="56075">MRQPPGPDDPTTVGRFRVVGLLGAGGMGRVLLGEDPDGRLAAIKLVHAELADDDGFRARFRREIRLAAQAPPGWTAPFLDADPDAPRPWLATAFLDAPSLLEQLTTRGFYDPVGAAALGSGLAAALSALHSAGLVHRDLKPSNVLLTDGGPRLIDFGISRAVDGTGITATGQSVGTPEYMSPEQVLGADAEPPSDVFSLGSLLTFAVVGRTPFHAGSPTGALYRVVHDEPHLPKQLGPLLPVLRACLAKDPGARPTAPEVRDRLAAITAGDGGAATPEPVGRGATPGGTLVAPVPGGSDTRADPAQGGTPGGLWPPVPTTEDPTVRATGYGGWSAPPPQTRVAPPPPRPASGGTPGNRRLLVIAGAVLLAVLVGVGGTLGVLALRPDPSAPTTPVAAGTTTNPFAPPTAGPPSSQPADVTAGATVVDTSQDVRYGSASDQLRFASPSGNIACLQGPFEVRCDVLERTWQVPPRPVSCPLAYGTGAELAGSAAATLTCAGDTVADPGLPALDYGRALTSREVTCVSREGGVECRNTSTGHGFTVSRGAYRLY</sequence>
<dbReference type="PROSITE" id="PS00107">
    <property type="entry name" value="PROTEIN_KINASE_ATP"/>
    <property type="match status" value="1"/>
</dbReference>
<dbReference type="PROSITE" id="PS00108">
    <property type="entry name" value="PROTEIN_KINASE_ST"/>
    <property type="match status" value="1"/>
</dbReference>
<dbReference type="InterPro" id="IPR017441">
    <property type="entry name" value="Protein_kinase_ATP_BS"/>
</dbReference>
<feature type="domain" description="Protein kinase" evidence="8">
    <location>
        <begin position="16"/>
        <end position="267"/>
    </location>
</feature>
<comment type="caution">
    <text evidence="9">The sequence shown here is derived from an EMBL/GenBank/DDBJ whole genome shotgun (WGS) entry which is preliminary data.</text>
</comment>
<feature type="compositionally biased region" description="Pro residues" evidence="6">
    <location>
        <begin position="404"/>
        <end position="414"/>
    </location>
</feature>
<evidence type="ECO:0000313" key="9">
    <source>
        <dbReference type="EMBL" id="TCK24724.1"/>
    </source>
</evidence>
<dbReference type="GO" id="GO:0004674">
    <property type="term" value="F:protein serine/threonine kinase activity"/>
    <property type="evidence" value="ECO:0007669"/>
    <property type="project" value="UniProtKB-KW"/>
</dbReference>
<accession>A0A4R1HQ69</accession>
<dbReference type="CDD" id="cd14014">
    <property type="entry name" value="STKc_PknB_like"/>
    <property type="match status" value="1"/>
</dbReference>
<evidence type="ECO:0000256" key="3">
    <source>
        <dbReference type="ARBA" id="ARBA00022777"/>
    </source>
</evidence>
<keyword evidence="1" id="KW-0808">Transferase</keyword>
<evidence type="ECO:0000313" key="10">
    <source>
        <dbReference type="Proteomes" id="UP000295560"/>
    </source>
</evidence>
<dbReference type="Gene3D" id="1.10.510.10">
    <property type="entry name" value="Transferase(Phosphotransferase) domain 1"/>
    <property type="match status" value="1"/>
</dbReference>
<feature type="region of interest" description="Disordered" evidence="6">
    <location>
        <begin position="269"/>
        <end position="354"/>
    </location>
</feature>
<keyword evidence="7" id="KW-0812">Transmembrane</keyword>
<evidence type="ECO:0000256" key="2">
    <source>
        <dbReference type="ARBA" id="ARBA00022741"/>
    </source>
</evidence>
<dbReference type="InterPro" id="IPR008271">
    <property type="entry name" value="Ser/Thr_kinase_AS"/>
</dbReference>
<dbReference type="SMART" id="SM00220">
    <property type="entry name" value="S_TKc"/>
    <property type="match status" value="1"/>
</dbReference>
<dbReference type="Pfam" id="PF00069">
    <property type="entry name" value="Pkinase"/>
    <property type="match status" value="1"/>
</dbReference>
<keyword evidence="10" id="KW-1185">Reference proteome</keyword>
<dbReference type="SUPFAM" id="SSF56112">
    <property type="entry name" value="Protein kinase-like (PK-like)"/>
    <property type="match status" value="1"/>
</dbReference>